<organism evidence="3 4">
    <name type="scientific">Aspergillus tanneri</name>
    <dbReference type="NCBI Taxonomy" id="1220188"/>
    <lineage>
        <taxon>Eukaryota</taxon>
        <taxon>Fungi</taxon>
        <taxon>Dikarya</taxon>
        <taxon>Ascomycota</taxon>
        <taxon>Pezizomycotina</taxon>
        <taxon>Eurotiomycetes</taxon>
        <taxon>Eurotiomycetidae</taxon>
        <taxon>Eurotiales</taxon>
        <taxon>Aspergillaceae</taxon>
        <taxon>Aspergillus</taxon>
        <taxon>Aspergillus subgen. Circumdati</taxon>
    </lineage>
</organism>
<evidence type="ECO:0000313" key="2">
    <source>
        <dbReference type="EMBL" id="KAA8643995.1"/>
    </source>
</evidence>
<comment type="caution">
    <text evidence="3">The sequence shown here is derived from an EMBL/GenBank/DDBJ whole genome shotgun (WGS) entry which is preliminary data.</text>
</comment>
<feature type="signal peptide" evidence="1">
    <location>
        <begin position="1"/>
        <end position="19"/>
    </location>
</feature>
<dbReference type="RefSeq" id="XP_033423356.1">
    <property type="nucleotide sequence ID" value="XM_033572804.1"/>
</dbReference>
<dbReference type="Proteomes" id="UP000308092">
    <property type="component" value="Unassembled WGS sequence"/>
</dbReference>
<reference evidence="2 5" key="2">
    <citation type="submission" date="2019-08" db="EMBL/GenBank/DDBJ databases">
        <title>The genome sequence of a newly discovered highly antifungal drug resistant Aspergillus species, Aspergillus tanneri NIH 1004.</title>
        <authorList>
            <person name="Mounaud S."/>
            <person name="Singh I."/>
            <person name="Joardar V."/>
            <person name="Pakala S."/>
            <person name="Pakala S."/>
            <person name="Venepally P."/>
            <person name="Chung J.K."/>
            <person name="Losada L."/>
            <person name="Nierman W.C."/>
        </authorList>
    </citation>
    <scope>NUCLEOTIDE SEQUENCE [LARGE SCALE GENOMIC DNA]</scope>
    <source>
        <strain evidence="2 5">NIH1004</strain>
    </source>
</reference>
<gene>
    <name evidence="2" type="ORF">ATNIH1004_008191</name>
    <name evidence="3" type="ORF">EYZ11_006576</name>
</gene>
<dbReference type="AlphaFoldDB" id="A0A4S3JF39"/>
<reference evidence="3 4" key="1">
    <citation type="submission" date="2019-03" db="EMBL/GenBank/DDBJ databases">
        <title>The genome sequence of a newly discovered highly antifungal drug resistant Aspergillus species, Aspergillus tanneri NIH 1004.</title>
        <authorList>
            <person name="Mounaud S."/>
            <person name="Singh I."/>
            <person name="Joardar V."/>
            <person name="Pakala S."/>
            <person name="Pakala S."/>
            <person name="Venepally P."/>
            <person name="Hoover J."/>
            <person name="Nierman W."/>
            <person name="Chung J."/>
            <person name="Losada L."/>
        </authorList>
    </citation>
    <scope>NUCLEOTIDE SEQUENCE [LARGE SCALE GENOMIC DNA]</scope>
    <source>
        <strain evidence="3 4">NIH1004</strain>
    </source>
</reference>
<dbReference type="GeneID" id="54330893"/>
<accession>A0A4S3JF39</accession>
<keyword evidence="4" id="KW-1185">Reference proteome</keyword>
<dbReference type="Proteomes" id="UP000324241">
    <property type="component" value="Unassembled WGS sequence"/>
</dbReference>
<evidence type="ECO:0000313" key="4">
    <source>
        <dbReference type="Proteomes" id="UP000308092"/>
    </source>
</evidence>
<dbReference type="EMBL" id="SOSA01000235">
    <property type="protein sequence ID" value="THC93929.1"/>
    <property type="molecule type" value="Genomic_DNA"/>
</dbReference>
<evidence type="ECO:0000313" key="3">
    <source>
        <dbReference type="EMBL" id="THC93929.1"/>
    </source>
</evidence>
<dbReference type="OrthoDB" id="4385809at2759"/>
<dbReference type="EMBL" id="QUQM01000006">
    <property type="protein sequence ID" value="KAA8643995.1"/>
    <property type="molecule type" value="Genomic_DNA"/>
</dbReference>
<dbReference type="VEuPathDB" id="FungiDB:EYZ11_006576"/>
<sequence>MHLVTLTAAFSILASLTFAAPPKPESWNASGFVGECEGSECAYYFEITANKTPRFETACAEYTREDYVPCADKAVEAKVTKEDSKWIIHVKHTWYEGEARYTAHGNNTIADKTEDFTIPVTEITGVA</sequence>
<protein>
    <submittedName>
        <fullName evidence="3">Uncharacterized protein</fullName>
    </submittedName>
</protein>
<feature type="chain" id="PRO_5036358483" evidence="1">
    <location>
        <begin position="20"/>
        <end position="127"/>
    </location>
</feature>
<name>A0A4S3JF39_9EURO</name>
<evidence type="ECO:0000256" key="1">
    <source>
        <dbReference type="SAM" id="SignalP"/>
    </source>
</evidence>
<evidence type="ECO:0000313" key="5">
    <source>
        <dbReference type="Proteomes" id="UP000324241"/>
    </source>
</evidence>
<proteinExistence type="predicted"/>
<keyword evidence="1" id="KW-0732">Signal</keyword>